<dbReference type="InterPro" id="IPR036638">
    <property type="entry name" value="HLH_DNA-bd_sf"/>
</dbReference>
<evidence type="ECO:0000259" key="7">
    <source>
        <dbReference type="PROSITE" id="PS50888"/>
    </source>
</evidence>
<evidence type="ECO:0000256" key="6">
    <source>
        <dbReference type="SAM" id="MobiDB-lite"/>
    </source>
</evidence>
<dbReference type="SUPFAM" id="SSF47459">
    <property type="entry name" value="HLH, helix-loop-helix DNA-binding domain"/>
    <property type="match status" value="1"/>
</dbReference>
<evidence type="ECO:0000256" key="3">
    <source>
        <dbReference type="ARBA" id="ARBA00023015"/>
    </source>
</evidence>
<dbReference type="GO" id="GO:0003700">
    <property type="term" value="F:DNA-binding transcription factor activity"/>
    <property type="evidence" value="ECO:0007669"/>
    <property type="project" value="TreeGrafter"/>
</dbReference>
<name>A0AAQ3U3R1_PASNO</name>
<keyword evidence="5" id="KW-0539">Nucleus</keyword>
<dbReference type="PANTHER" id="PTHR12565:SF184">
    <property type="entry name" value="BHLH TRANSCRIPTION FACTOR"/>
    <property type="match status" value="1"/>
</dbReference>
<keyword evidence="4" id="KW-0804">Transcription</keyword>
<dbReference type="InterPro" id="IPR011598">
    <property type="entry name" value="bHLH_dom"/>
</dbReference>
<dbReference type="PROSITE" id="PS50888">
    <property type="entry name" value="BHLH"/>
    <property type="match status" value="1"/>
</dbReference>
<dbReference type="GO" id="GO:0005634">
    <property type="term" value="C:nucleus"/>
    <property type="evidence" value="ECO:0007669"/>
    <property type="project" value="UniProtKB-SubCell"/>
</dbReference>
<feature type="region of interest" description="Disordered" evidence="6">
    <location>
        <begin position="1"/>
        <end position="68"/>
    </location>
</feature>
<feature type="compositionally biased region" description="Basic and acidic residues" evidence="6">
    <location>
        <begin position="38"/>
        <end position="48"/>
    </location>
</feature>
<dbReference type="PANTHER" id="PTHR12565">
    <property type="entry name" value="STEROL REGULATORY ELEMENT-BINDING PROTEIN"/>
    <property type="match status" value="1"/>
</dbReference>
<evidence type="ECO:0000256" key="5">
    <source>
        <dbReference type="ARBA" id="ARBA00023242"/>
    </source>
</evidence>
<reference evidence="8 9" key="1">
    <citation type="submission" date="2024-02" db="EMBL/GenBank/DDBJ databases">
        <title>High-quality chromosome-scale genome assembly of Pensacola bahiagrass (Paspalum notatum Flugge var. saurae).</title>
        <authorList>
            <person name="Vega J.M."/>
            <person name="Podio M."/>
            <person name="Orjuela J."/>
            <person name="Siena L.A."/>
            <person name="Pessino S.C."/>
            <person name="Combes M.C."/>
            <person name="Mariac C."/>
            <person name="Albertini E."/>
            <person name="Pupilli F."/>
            <person name="Ortiz J.P.A."/>
            <person name="Leblanc O."/>
        </authorList>
    </citation>
    <scope>NUCLEOTIDE SEQUENCE [LARGE SCALE GENOMIC DNA]</scope>
    <source>
        <strain evidence="8">R1</strain>
        <tissue evidence="8">Leaf</tissue>
    </source>
</reference>
<sequence length="151" mass="16715">MYPQAAVAANASPKRSKAAADGGGGTSKDDEDTDAAAEEEKPKPEPEPAKGYIHVRARRGQATDSHSLAERVRRERISERMKMLQSLVPGCNKVLYVRVLCVNAVEQQFPATCSYFNLLSLRRSVQTHTIITFDPYLRLSVVKMPFAIIPQ</sequence>
<evidence type="ECO:0000256" key="4">
    <source>
        <dbReference type="ARBA" id="ARBA00023163"/>
    </source>
</evidence>
<keyword evidence="3" id="KW-0805">Transcription regulation</keyword>
<dbReference type="Gene3D" id="4.10.280.10">
    <property type="entry name" value="Helix-loop-helix DNA-binding domain"/>
    <property type="match status" value="1"/>
</dbReference>
<accession>A0AAQ3U3R1</accession>
<comment type="subcellular location">
    <subcellularLocation>
        <location evidence="1">Nucleus</location>
    </subcellularLocation>
</comment>
<protein>
    <recommendedName>
        <fullName evidence="7">BHLH domain-containing protein</fullName>
    </recommendedName>
</protein>
<organism evidence="8 9">
    <name type="scientific">Paspalum notatum var. saurae</name>
    <dbReference type="NCBI Taxonomy" id="547442"/>
    <lineage>
        <taxon>Eukaryota</taxon>
        <taxon>Viridiplantae</taxon>
        <taxon>Streptophyta</taxon>
        <taxon>Embryophyta</taxon>
        <taxon>Tracheophyta</taxon>
        <taxon>Spermatophyta</taxon>
        <taxon>Magnoliopsida</taxon>
        <taxon>Liliopsida</taxon>
        <taxon>Poales</taxon>
        <taxon>Poaceae</taxon>
        <taxon>PACMAD clade</taxon>
        <taxon>Panicoideae</taxon>
        <taxon>Andropogonodae</taxon>
        <taxon>Paspaleae</taxon>
        <taxon>Paspalinae</taxon>
        <taxon>Paspalum</taxon>
    </lineage>
</organism>
<evidence type="ECO:0000313" key="9">
    <source>
        <dbReference type="Proteomes" id="UP001341281"/>
    </source>
</evidence>
<dbReference type="GO" id="GO:0046983">
    <property type="term" value="F:protein dimerization activity"/>
    <property type="evidence" value="ECO:0007669"/>
    <property type="project" value="InterPro"/>
</dbReference>
<evidence type="ECO:0000256" key="2">
    <source>
        <dbReference type="ARBA" id="ARBA00005510"/>
    </source>
</evidence>
<evidence type="ECO:0000256" key="1">
    <source>
        <dbReference type="ARBA" id="ARBA00004123"/>
    </source>
</evidence>
<dbReference type="AlphaFoldDB" id="A0AAQ3U3R1"/>
<feature type="domain" description="BHLH" evidence="7">
    <location>
        <begin position="61"/>
        <end position="119"/>
    </location>
</feature>
<dbReference type="InterPro" id="IPR024097">
    <property type="entry name" value="bHLH_ZIP_TF"/>
</dbReference>
<dbReference type="EMBL" id="CP144751">
    <property type="protein sequence ID" value="WVZ85019.1"/>
    <property type="molecule type" value="Genomic_DNA"/>
</dbReference>
<gene>
    <name evidence="8" type="ORF">U9M48_031983</name>
</gene>
<dbReference type="Proteomes" id="UP001341281">
    <property type="component" value="Chromosome 07"/>
</dbReference>
<keyword evidence="9" id="KW-1185">Reference proteome</keyword>
<evidence type="ECO:0000313" key="8">
    <source>
        <dbReference type="EMBL" id="WVZ85019.1"/>
    </source>
</evidence>
<proteinExistence type="inferred from homology"/>
<comment type="similarity">
    <text evidence="2">Belongs to the bHLH protein family.</text>
</comment>